<dbReference type="Proteomes" id="UP000196053">
    <property type="component" value="Chromosome I"/>
</dbReference>
<dbReference type="RefSeq" id="WP_242955249.1">
    <property type="nucleotide sequence ID" value="NZ_JANWKB010000044.1"/>
</dbReference>
<feature type="binding site" evidence="13">
    <location>
        <position position="313"/>
    </location>
    <ligand>
        <name>S-adenosyl-L-methionine</name>
        <dbReference type="ChEBI" id="CHEBI:59789"/>
    </ligand>
</feature>
<sequence>MTTNNKGREIVLDMLLQVIEGEEFAHRVLRRTLKAHQDKPKQERAFITRLFVGTMKHYLTLDYIIEQFSSLPVKKMKPFIRNLLRMSVYQLMYMDSIPDSAVCNEAVKLAKKRGFGKLSGFVNGNLRNIARARADIQYPDKDTDLNRYLSISYSVPSWLVTMLLEQYKPQEVEKILEASLRENEITIRCNCIKTTPDKLEELLIGEGVTVIRHPYLKEAFIIKDFDYLEGFSTFRDGLFIIQDVSSMLVSVVANAKEDDFVVDVCAAPGGKALHIAEKCKKVSARDLTEYKINLINENIRRMGIENIHTKVWDANITDPEILGKADIVIADLPCSGLGVLGKKYDIKYKMTEKQQDDLVKLQRNILHVVSEYVKPGGILIYSTCTINHKENIGNMEWFLDNHNFKPDSLNNYLPAQLHSDTSKAGYLQLLQGIHPTDGFFICRMRKESR</sequence>
<dbReference type="KEGG" id="hsd:SD1D_0803"/>
<dbReference type="InterPro" id="IPR035926">
    <property type="entry name" value="NusB-like_sf"/>
</dbReference>
<dbReference type="InterPro" id="IPR006027">
    <property type="entry name" value="NusB_RsmB_TIM44"/>
</dbReference>
<dbReference type="EC" id="2.1.1.176" evidence="3"/>
<dbReference type="NCBIfam" id="NF011494">
    <property type="entry name" value="PRK14902.1"/>
    <property type="match status" value="1"/>
</dbReference>
<comment type="catalytic activity">
    <reaction evidence="12">
        <text>cytidine(967) in 16S rRNA + S-adenosyl-L-methionine = 5-methylcytidine(967) in 16S rRNA + S-adenosyl-L-homocysteine + H(+)</text>
        <dbReference type="Rhea" id="RHEA:42748"/>
        <dbReference type="Rhea" id="RHEA-COMP:10219"/>
        <dbReference type="Rhea" id="RHEA-COMP:10220"/>
        <dbReference type="ChEBI" id="CHEBI:15378"/>
        <dbReference type="ChEBI" id="CHEBI:57856"/>
        <dbReference type="ChEBI" id="CHEBI:59789"/>
        <dbReference type="ChEBI" id="CHEBI:74483"/>
        <dbReference type="ChEBI" id="CHEBI:82748"/>
        <dbReference type="EC" id="2.1.1.176"/>
    </reaction>
</comment>
<evidence type="ECO:0000256" key="13">
    <source>
        <dbReference type="PROSITE-ProRule" id="PRU01023"/>
    </source>
</evidence>
<evidence type="ECO:0000256" key="9">
    <source>
        <dbReference type="ARBA" id="ARBA00022884"/>
    </source>
</evidence>
<evidence type="ECO:0000256" key="4">
    <source>
        <dbReference type="ARBA" id="ARBA00022490"/>
    </source>
</evidence>
<keyword evidence="16" id="KW-1185">Reference proteome</keyword>
<evidence type="ECO:0000256" key="1">
    <source>
        <dbReference type="ARBA" id="ARBA00002724"/>
    </source>
</evidence>
<evidence type="ECO:0000256" key="3">
    <source>
        <dbReference type="ARBA" id="ARBA00012140"/>
    </source>
</evidence>
<dbReference type="Gene3D" id="3.30.70.1170">
    <property type="entry name" value="Sun protein, domain 3"/>
    <property type="match status" value="1"/>
</dbReference>
<evidence type="ECO:0000256" key="11">
    <source>
        <dbReference type="ARBA" id="ARBA00031088"/>
    </source>
</evidence>
<keyword evidence="8 13" id="KW-0949">S-adenosyl-L-methionine</keyword>
<evidence type="ECO:0000313" key="16">
    <source>
        <dbReference type="Proteomes" id="UP000196053"/>
    </source>
</evidence>
<dbReference type="Gene3D" id="1.10.940.10">
    <property type="entry name" value="NusB-like"/>
    <property type="match status" value="1"/>
</dbReference>
<comment type="similarity">
    <text evidence="13">Belongs to the class I-like SAM-binding methyltransferase superfamily. RsmB/NOP family.</text>
</comment>
<dbReference type="InterPro" id="IPR023267">
    <property type="entry name" value="RCMT"/>
</dbReference>
<evidence type="ECO:0000256" key="5">
    <source>
        <dbReference type="ARBA" id="ARBA00022552"/>
    </source>
</evidence>
<dbReference type="NCBIfam" id="TIGR00563">
    <property type="entry name" value="rsmB"/>
    <property type="match status" value="1"/>
</dbReference>
<dbReference type="AlphaFoldDB" id="A0A0K8J3X0"/>
<dbReference type="Pfam" id="PF22458">
    <property type="entry name" value="RsmF-B_ferredox"/>
    <property type="match status" value="1"/>
</dbReference>
<evidence type="ECO:0000256" key="12">
    <source>
        <dbReference type="ARBA" id="ARBA00047283"/>
    </source>
</evidence>
<dbReference type="EMBL" id="LN879430">
    <property type="protein sequence ID" value="CUH92351.1"/>
    <property type="molecule type" value="Genomic_DNA"/>
</dbReference>
<feature type="domain" description="SAM-dependent MTase RsmB/NOP-type" evidence="14">
    <location>
        <begin position="175"/>
        <end position="447"/>
    </location>
</feature>
<reference evidence="16" key="1">
    <citation type="submission" date="2015-09" db="EMBL/GenBank/DDBJ databases">
        <authorList>
            <person name="Wibberg D."/>
        </authorList>
    </citation>
    <scope>NUCLEOTIDE SEQUENCE [LARGE SCALE GENOMIC DNA]</scope>
    <source>
        <strain evidence="16">SD1D</strain>
    </source>
</reference>
<feature type="binding site" evidence="13">
    <location>
        <begin position="265"/>
        <end position="271"/>
    </location>
    <ligand>
        <name>S-adenosyl-L-methionine</name>
        <dbReference type="ChEBI" id="CHEBI:59789"/>
    </ligand>
</feature>
<evidence type="ECO:0000256" key="8">
    <source>
        <dbReference type="ARBA" id="ARBA00022691"/>
    </source>
</evidence>
<dbReference type="PRINTS" id="PR02008">
    <property type="entry name" value="RCMTFAMILY"/>
</dbReference>
<keyword evidence="5" id="KW-0698">rRNA processing</keyword>
<dbReference type="Gene3D" id="3.40.50.150">
    <property type="entry name" value="Vaccinia Virus protein VP39"/>
    <property type="match status" value="1"/>
</dbReference>
<evidence type="ECO:0000256" key="7">
    <source>
        <dbReference type="ARBA" id="ARBA00022679"/>
    </source>
</evidence>
<comment type="subcellular location">
    <subcellularLocation>
        <location evidence="2">Cytoplasm</location>
    </subcellularLocation>
</comment>
<feature type="binding site" evidence="13">
    <location>
        <position position="331"/>
    </location>
    <ligand>
        <name>S-adenosyl-L-methionine</name>
        <dbReference type="ChEBI" id="CHEBI:59789"/>
    </ligand>
</feature>
<dbReference type="PANTHER" id="PTHR22807:SF53">
    <property type="entry name" value="RIBOSOMAL RNA SMALL SUBUNIT METHYLTRANSFERASE B-RELATED"/>
    <property type="match status" value="1"/>
</dbReference>
<evidence type="ECO:0000256" key="2">
    <source>
        <dbReference type="ARBA" id="ARBA00004496"/>
    </source>
</evidence>
<accession>A0A0K8J3X0</accession>
<dbReference type="GO" id="GO:0005737">
    <property type="term" value="C:cytoplasm"/>
    <property type="evidence" value="ECO:0007669"/>
    <property type="project" value="UniProtKB-SubCell"/>
</dbReference>
<dbReference type="GO" id="GO:0006355">
    <property type="term" value="P:regulation of DNA-templated transcription"/>
    <property type="evidence" value="ECO:0007669"/>
    <property type="project" value="InterPro"/>
</dbReference>
<feature type="binding site" evidence="13">
    <location>
        <position position="286"/>
    </location>
    <ligand>
        <name>S-adenosyl-L-methionine</name>
        <dbReference type="ChEBI" id="CHEBI:59789"/>
    </ligand>
</feature>
<dbReference type="InterPro" id="IPR054728">
    <property type="entry name" value="RsmB-like_ferredoxin"/>
</dbReference>
<organism evidence="15 16">
    <name type="scientific">Herbinix luporum</name>
    <dbReference type="NCBI Taxonomy" id="1679721"/>
    <lineage>
        <taxon>Bacteria</taxon>
        <taxon>Bacillati</taxon>
        <taxon>Bacillota</taxon>
        <taxon>Clostridia</taxon>
        <taxon>Lachnospirales</taxon>
        <taxon>Lachnospiraceae</taxon>
        <taxon>Herbinix</taxon>
    </lineage>
</organism>
<comment type="function">
    <text evidence="1">Specifically methylates the cytosine at position 967 (m5C967) of 16S rRNA.</text>
</comment>
<evidence type="ECO:0000256" key="6">
    <source>
        <dbReference type="ARBA" id="ARBA00022603"/>
    </source>
</evidence>
<dbReference type="PROSITE" id="PS51686">
    <property type="entry name" value="SAM_MT_RSMB_NOP"/>
    <property type="match status" value="1"/>
</dbReference>
<dbReference type="SUPFAM" id="SSF53335">
    <property type="entry name" value="S-adenosyl-L-methionine-dependent methyltransferases"/>
    <property type="match status" value="1"/>
</dbReference>
<evidence type="ECO:0000259" key="14">
    <source>
        <dbReference type="PROSITE" id="PS51686"/>
    </source>
</evidence>
<dbReference type="GO" id="GO:0003723">
    <property type="term" value="F:RNA binding"/>
    <property type="evidence" value="ECO:0007669"/>
    <property type="project" value="UniProtKB-UniRule"/>
</dbReference>
<dbReference type="SUPFAM" id="SSF48013">
    <property type="entry name" value="NusB-like"/>
    <property type="match status" value="1"/>
</dbReference>
<dbReference type="InterPro" id="IPR004573">
    <property type="entry name" value="rRNA_ssu_MeTfrase_B"/>
</dbReference>
<gene>
    <name evidence="15" type="ORF">SD1D_0803</name>
</gene>
<name>A0A0K8J3X0_9FIRM</name>
<protein>
    <recommendedName>
        <fullName evidence="3">16S rRNA (cytosine(967)-C(5))-methyltransferase</fullName>
        <ecNumber evidence="3">2.1.1.176</ecNumber>
    </recommendedName>
    <alternativeName>
        <fullName evidence="10">16S rRNA m5C967 methyltransferase</fullName>
    </alternativeName>
    <alternativeName>
        <fullName evidence="11">rRNA (cytosine-C(5)-)-methyltransferase RsmB</fullName>
    </alternativeName>
</protein>
<feature type="active site" description="Nucleophile" evidence="13">
    <location>
        <position position="384"/>
    </location>
</feature>
<dbReference type="InterPro" id="IPR001678">
    <property type="entry name" value="MeTrfase_RsmB-F_NOP2_dom"/>
</dbReference>
<dbReference type="InterPro" id="IPR029063">
    <property type="entry name" value="SAM-dependent_MTases_sf"/>
</dbReference>
<keyword evidence="9 13" id="KW-0694">RNA-binding</keyword>
<keyword evidence="6 13" id="KW-0489">Methyltransferase</keyword>
<dbReference type="InterPro" id="IPR049560">
    <property type="entry name" value="MeTrfase_RsmB-F_NOP2_cat"/>
</dbReference>
<evidence type="ECO:0000256" key="10">
    <source>
        <dbReference type="ARBA" id="ARBA00030399"/>
    </source>
</evidence>
<dbReference type="CDD" id="cd02440">
    <property type="entry name" value="AdoMet_MTases"/>
    <property type="match status" value="1"/>
</dbReference>
<dbReference type="Pfam" id="PF01029">
    <property type="entry name" value="NusB"/>
    <property type="match status" value="1"/>
</dbReference>
<proteinExistence type="inferred from homology"/>
<evidence type="ECO:0000313" key="15">
    <source>
        <dbReference type="EMBL" id="CUH92351.1"/>
    </source>
</evidence>
<dbReference type="Pfam" id="PF01189">
    <property type="entry name" value="Methyltr_RsmB-F"/>
    <property type="match status" value="1"/>
</dbReference>
<dbReference type="PANTHER" id="PTHR22807">
    <property type="entry name" value="NOP2 YEAST -RELATED NOL1/NOP2/FMU SUN DOMAIN-CONTAINING"/>
    <property type="match status" value="1"/>
</dbReference>
<keyword evidence="7 13" id="KW-0808">Transferase</keyword>
<keyword evidence="4" id="KW-0963">Cytoplasm</keyword>
<dbReference type="GO" id="GO:0008649">
    <property type="term" value="F:rRNA methyltransferase activity"/>
    <property type="evidence" value="ECO:0007669"/>
    <property type="project" value="InterPro"/>
</dbReference>